<gene>
    <name evidence="1" type="ORF">CRENBAI_012342</name>
</gene>
<evidence type="ECO:0000313" key="2">
    <source>
        <dbReference type="Proteomes" id="UP001311232"/>
    </source>
</evidence>
<dbReference type="AlphaFoldDB" id="A0AAV9S6I8"/>
<keyword evidence="2" id="KW-1185">Reference proteome</keyword>
<evidence type="ECO:0000313" key="1">
    <source>
        <dbReference type="EMBL" id="KAK5616935.1"/>
    </source>
</evidence>
<sequence length="203" mass="23052">MEFFPAYWSIKKPTEGTSQRDQAEGMVREFKRGEILVKLFSHLATSPSSPWRRLEIAGSLQDWLEARRDFFNDPRIHHAIEAERKRALGEIVASMKRSPGPSSTCLSTKARHGFPAHGLAPDQPSLLLPTPNPVPGPVPEGSWMNRLHTPILFLVLFRRASWMNFLHTPILFLVLFRRGPKLSRPHTLFLSMLCFGGSATDLW</sequence>
<dbReference type="Proteomes" id="UP001311232">
    <property type="component" value="Unassembled WGS sequence"/>
</dbReference>
<name>A0AAV9S6I8_9TELE</name>
<organism evidence="1 2">
    <name type="scientific">Crenichthys baileyi</name>
    <name type="common">White River springfish</name>
    <dbReference type="NCBI Taxonomy" id="28760"/>
    <lineage>
        <taxon>Eukaryota</taxon>
        <taxon>Metazoa</taxon>
        <taxon>Chordata</taxon>
        <taxon>Craniata</taxon>
        <taxon>Vertebrata</taxon>
        <taxon>Euteleostomi</taxon>
        <taxon>Actinopterygii</taxon>
        <taxon>Neopterygii</taxon>
        <taxon>Teleostei</taxon>
        <taxon>Neoteleostei</taxon>
        <taxon>Acanthomorphata</taxon>
        <taxon>Ovalentaria</taxon>
        <taxon>Atherinomorphae</taxon>
        <taxon>Cyprinodontiformes</taxon>
        <taxon>Goodeidae</taxon>
        <taxon>Crenichthys</taxon>
    </lineage>
</organism>
<accession>A0AAV9S6I8</accession>
<reference evidence="1 2" key="1">
    <citation type="submission" date="2021-06" db="EMBL/GenBank/DDBJ databases">
        <authorList>
            <person name="Palmer J.M."/>
        </authorList>
    </citation>
    <scope>NUCLEOTIDE SEQUENCE [LARGE SCALE GENOMIC DNA]</scope>
    <source>
        <strain evidence="1 2">MEX-2019</strain>
        <tissue evidence="1">Muscle</tissue>
    </source>
</reference>
<comment type="caution">
    <text evidence="1">The sequence shown here is derived from an EMBL/GenBank/DDBJ whole genome shotgun (WGS) entry which is preliminary data.</text>
</comment>
<dbReference type="EMBL" id="JAHHUM010000868">
    <property type="protein sequence ID" value="KAK5616935.1"/>
    <property type="molecule type" value="Genomic_DNA"/>
</dbReference>
<proteinExistence type="predicted"/>
<protein>
    <submittedName>
        <fullName evidence="1">Uncharacterized protein</fullName>
    </submittedName>
</protein>